<evidence type="ECO:0000256" key="7">
    <source>
        <dbReference type="ARBA" id="ARBA00022801"/>
    </source>
</evidence>
<comment type="subcellular location">
    <subcellularLocation>
        <location evidence="2">Membrane</location>
    </subcellularLocation>
</comment>
<dbReference type="CDD" id="cd02183">
    <property type="entry name" value="GH16_fungal_CRH1_transglycosylase"/>
    <property type="match status" value="1"/>
</dbReference>
<evidence type="ECO:0000256" key="11">
    <source>
        <dbReference type="ARBA" id="ARBA00023316"/>
    </source>
</evidence>
<organism evidence="17 18">
    <name type="scientific">Tothia fuscella</name>
    <dbReference type="NCBI Taxonomy" id="1048955"/>
    <lineage>
        <taxon>Eukaryota</taxon>
        <taxon>Fungi</taxon>
        <taxon>Dikarya</taxon>
        <taxon>Ascomycota</taxon>
        <taxon>Pezizomycotina</taxon>
        <taxon>Dothideomycetes</taxon>
        <taxon>Pleosporomycetidae</taxon>
        <taxon>Venturiales</taxon>
        <taxon>Cylindrosympodiaceae</taxon>
        <taxon>Tothia</taxon>
    </lineage>
</organism>
<dbReference type="Proteomes" id="UP000800235">
    <property type="component" value="Unassembled WGS sequence"/>
</dbReference>
<evidence type="ECO:0000256" key="14">
    <source>
        <dbReference type="SAM" id="Phobius"/>
    </source>
</evidence>
<dbReference type="PANTHER" id="PTHR10963">
    <property type="entry name" value="GLYCOSYL HYDROLASE-RELATED"/>
    <property type="match status" value="1"/>
</dbReference>
<accession>A0A9P4NWA4</accession>
<evidence type="ECO:0000313" key="18">
    <source>
        <dbReference type="Proteomes" id="UP000800235"/>
    </source>
</evidence>
<protein>
    <recommendedName>
        <fullName evidence="3">chitinase</fullName>
        <ecNumber evidence="3">3.2.1.14</ecNumber>
    </recommendedName>
</protein>
<dbReference type="PROSITE" id="PS51762">
    <property type="entry name" value="GH16_2"/>
    <property type="match status" value="1"/>
</dbReference>
<dbReference type="GO" id="GO:0009277">
    <property type="term" value="C:fungal-type cell wall"/>
    <property type="evidence" value="ECO:0007669"/>
    <property type="project" value="TreeGrafter"/>
</dbReference>
<gene>
    <name evidence="17" type="ORF">EJ08DRAFT_630536</name>
</gene>
<evidence type="ECO:0000259" key="16">
    <source>
        <dbReference type="PROSITE" id="PS51762"/>
    </source>
</evidence>
<comment type="catalytic activity">
    <reaction evidence="1">
        <text>Random endo-hydrolysis of N-acetyl-beta-D-glucosaminide (1-&gt;4)-beta-linkages in chitin and chitodextrins.</text>
        <dbReference type="EC" id="3.2.1.14"/>
    </reaction>
</comment>
<name>A0A9P4NWA4_9PEZI</name>
<feature type="signal peptide" evidence="15">
    <location>
        <begin position="1"/>
        <end position="21"/>
    </location>
</feature>
<keyword evidence="7" id="KW-0378">Hydrolase</keyword>
<evidence type="ECO:0000256" key="15">
    <source>
        <dbReference type="SAM" id="SignalP"/>
    </source>
</evidence>
<keyword evidence="8 14" id="KW-0472">Membrane</keyword>
<dbReference type="Pfam" id="PF00722">
    <property type="entry name" value="Glyco_hydro_16"/>
    <property type="match status" value="1"/>
</dbReference>
<evidence type="ECO:0000256" key="1">
    <source>
        <dbReference type="ARBA" id="ARBA00000822"/>
    </source>
</evidence>
<keyword evidence="5" id="KW-0808">Transferase</keyword>
<evidence type="ECO:0000313" key="17">
    <source>
        <dbReference type="EMBL" id="KAF2432326.1"/>
    </source>
</evidence>
<keyword evidence="11" id="KW-0961">Cell wall biogenesis/degradation</keyword>
<dbReference type="OrthoDB" id="4781at2759"/>
<keyword evidence="14" id="KW-0812">Transmembrane</keyword>
<evidence type="ECO:0000256" key="4">
    <source>
        <dbReference type="ARBA" id="ARBA00022676"/>
    </source>
</evidence>
<dbReference type="EC" id="3.2.1.14" evidence="3"/>
<evidence type="ECO:0000256" key="12">
    <source>
        <dbReference type="ARBA" id="ARBA00038074"/>
    </source>
</evidence>
<sequence>MNSRLTLVALTGLSLLSQAAGQTWTHCNPMNTTCPSNPALGSNATFNFVDERPNNKVWNQTAGPMKYGSGGAEFTVAERGQSPTIQSNFYILFGTVSVIMQAARGQGIISSIVLESDDLDEVDWEFIGGNETHVESNYFGKGNTSSFDRAIYHPLDFIPQDSYHNYSTLWTAEKMEWWIDNKLVRTLLYGEANGGYNFPQTPMNVRLGIWAGGDVKNSKGTIEWAGGLTEYKSAYSMFIKSVDVRDFSTGSSYTYGDHSGSWQSIKIAQGNSTILKEIIAPSGVSGHWKALPKTARTAIIACAIGGFVILLLAVIAFCIVQGRKGKKERAIADAQWAKEQQETNQYRMQMMKGGFSYEHKPVQNS</sequence>
<comment type="function">
    <text evidence="13">Dual chitinase/transglycosylase that plays a role in cell wall architecture. Chitinase and transglycosylase activities are coupled. Required for the polysaccharide cross-linking at the septa and the cell wall. More specifically, transfers chitin to 1,6-beta-glucan in the cell wall.</text>
</comment>
<feature type="chain" id="PRO_5040125789" description="chitinase" evidence="15">
    <location>
        <begin position="22"/>
        <end position="365"/>
    </location>
</feature>
<dbReference type="EMBL" id="MU007026">
    <property type="protein sequence ID" value="KAF2432326.1"/>
    <property type="molecule type" value="Genomic_DNA"/>
</dbReference>
<dbReference type="PANTHER" id="PTHR10963:SF27">
    <property type="entry name" value="GLYCOSIDASE-RELATED"/>
    <property type="match status" value="1"/>
</dbReference>
<dbReference type="GO" id="GO:0005975">
    <property type="term" value="P:carbohydrate metabolic process"/>
    <property type="evidence" value="ECO:0007669"/>
    <property type="project" value="InterPro"/>
</dbReference>
<feature type="transmembrane region" description="Helical" evidence="14">
    <location>
        <begin position="298"/>
        <end position="320"/>
    </location>
</feature>
<evidence type="ECO:0000256" key="9">
    <source>
        <dbReference type="ARBA" id="ARBA00023180"/>
    </source>
</evidence>
<comment type="similarity">
    <text evidence="12">Belongs to the glycosyl hydrolase 16 family. CRH1 subfamily.</text>
</comment>
<keyword evidence="10" id="KW-0326">Glycosidase</keyword>
<evidence type="ECO:0000256" key="5">
    <source>
        <dbReference type="ARBA" id="ARBA00022679"/>
    </source>
</evidence>
<proteinExistence type="inferred from homology"/>
<evidence type="ECO:0000256" key="13">
    <source>
        <dbReference type="ARBA" id="ARBA00093308"/>
    </source>
</evidence>
<dbReference type="InterPro" id="IPR013320">
    <property type="entry name" value="ConA-like_dom_sf"/>
</dbReference>
<dbReference type="GO" id="GO:0031505">
    <property type="term" value="P:fungal-type cell wall organization"/>
    <property type="evidence" value="ECO:0007669"/>
    <property type="project" value="TreeGrafter"/>
</dbReference>
<keyword evidence="9" id="KW-0325">Glycoprotein</keyword>
<dbReference type="InterPro" id="IPR000757">
    <property type="entry name" value="Beta-glucanase-like"/>
</dbReference>
<evidence type="ECO:0000256" key="2">
    <source>
        <dbReference type="ARBA" id="ARBA00004370"/>
    </source>
</evidence>
<feature type="domain" description="GH16" evidence="16">
    <location>
        <begin position="22"/>
        <end position="233"/>
    </location>
</feature>
<keyword evidence="4" id="KW-0328">Glycosyltransferase</keyword>
<reference evidence="17" key="1">
    <citation type="journal article" date="2020" name="Stud. Mycol.">
        <title>101 Dothideomycetes genomes: a test case for predicting lifestyles and emergence of pathogens.</title>
        <authorList>
            <person name="Haridas S."/>
            <person name="Albert R."/>
            <person name="Binder M."/>
            <person name="Bloem J."/>
            <person name="Labutti K."/>
            <person name="Salamov A."/>
            <person name="Andreopoulos B."/>
            <person name="Baker S."/>
            <person name="Barry K."/>
            <person name="Bills G."/>
            <person name="Bluhm B."/>
            <person name="Cannon C."/>
            <person name="Castanera R."/>
            <person name="Culley D."/>
            <person name="Daum C."/>
            <person name="Ezra D."/>
            <person name="Gonzalez J."/>
            <person name="Henrissat B."/>
            <person name="Kuo A."/>
            <person name="Liang C."/>
            <person name="Lipzen A."/>
            <person name="Lutzoni F."/>
            <person name="Magnuson J."/>
            <person name="Mondo S."/>
            <person name="Nolan M."/>
            <person name="Ohm R."/>
            <person name="Pangilinan J."/>
            <person name="Park H.-J."/>
            <person name="Ramirez L."/>
            <person name="Alfaro M."/>
            <person name="Sun H."/>
            <person name="Tritt A."/>
            <person name="Yoshinaga Y."/>
            <person name="Zwiers L.-H."/>
            <person name="Turgeon B."/>
            <person name="Goodwin S."/>
            <person name="Spatafora J."/>
            <person name="Crous P."/>
            <person name="Grigoriev I."/>
        </authorList>
    </citation>
    <scope>NUCLEOTIDE SEQUENCE</scope>
    <source>
        <strain evidence="17">CBS 130266</strain>
    </source>
</reference>
<keyword evidence="6 15" id="KW-0732">Signal</keyword>
<dbReference type="GO" id="GO:0016020">
    <property type="term" value="C:membrane"/>
    <property type="evidence" value="ECO:0007669"/>
    <property type="project" value="UniProtKB-SubCell"/>
</dbReference>
<evidence type="ECO:0000256" key="3">
    <source>
        <dbReference type="ARBA" id="ARBA00012729"/>
    </source>
</evidence>
<dbReference type="GO" id="GO:0008843">
    <property type="term" value="F:endochitinase activity"/>
    <property type="evidence" value="ECO:0007669"/>
    <property type="project" value="UniProtKB-EC"/>
</dbReference>
<dbReference type="GO" id="GO:0016757">
    <property type="term" value="F:glycosyltransferase activity"/>
    <property type="evidence" value="ECO:0007669"/>
    <property type="project" value="UniProtKB-KW"/>
</dbReference>
<comment type="caution">
    <text evidence="17">The sequence shown here is derived from an EMBL/GenBank/DDBJ whole genome shotgun (WGS) entry which is preliminary data.</text>
</comment>
<dbReference type="AlphaFoldDB" id="A0A9P4NWA4"/>
<dbReference type="FunFam" id="2.60.120.200:FF:000152">
    <property type="entry name" value="Cell wall glucanase"/>
    <property type="match status" value="1"/>
</dbReference>
<dbReference type="Gene3D" id="2.60.120.200">
    <property type="match status" value="1"/>
</dbReference>
<evidence type="ECO:0000256" key="6">
    <source>
        <dbReference type="ARBA" id="ARBA00022729"/>
    </source>
</evidence>
<keyword evidence="14" id="KW-1133">Transmembrane helix</keyword>
<evidence type="ECO:0000256" key="8">
    <source>
        <dbReference type="ARBA" id="ARBA00023136"/>
    </source>
</evidence>
<dbReference type="InterPro" id="IPR050546">
    <property type="entry name" value="Glycosyl_Hydrlase_16"/>
</dbReference>
<dbReference type="SUPFAM" id="SSF49899">
    <property type="entry name" value="Concanavalin A-like lectins/glucanases"/>
    <property type="match status" value="1"/>
</dbReference>
<keyword evidence="18" id="KW-1185">Reference proteome</keyword>
<evidence type="ECO:0000256" key="10">
    <source>
        <dbReference type="ARBA" id="ARBA00023295"/>
    </source>
</evidence>